<dbReference type="EnsemblPlants" id="ONIVA05G12600.2">
    <property type="protein sequence ID" value="ONIVA05G12600.2"/>
    <property type="gene ID" value="ONIVA05G12600"/>
</dbReference>
<feature type="compositionally biased region" description="Gly residues" evidence="1">
    <location>
        <begin position="1"/>
        <end position="14"/>
    </location>
</feature>
<reference evidence="2" key="2">
    <citation type="submission" date="2018-04" db="EMBL/GenBank/DDBJ databases">
        <title>OnivRS2 (Oryza nivara Reference Sequence Version 2).</title>
        <authorList>
            <person name="Zhang J."/>
            <person name="Kudrna D."/>
            <person name="Lee S."/>
            <person name="Talag J."/>
            <person name="Rajasekar S."/>
            <person name="Welchert J."/>
            <person name="Hsing Y.-I."/>
            <person name="Wing R.A."/>
        </authorList>
    </citation>
    <scope>NUCLEOTIDE SEQUENCE [LARGE SCALE GENOMIC DNA]</scope>
    <source>
        <strain evidence="2">SL10</strain>
    </source>
</reference>
<feature type="region of interest" description="Disordered" evidence="1">
    <location>
        <begin position="110"/>
        <end position="195"/>
    </location>
</feature>
<feature type="compositionally biased region" description="Basic residues" evidence="1">
    <location>
        <begin position="170"/>
        <end position="186"/>
    </location>
</feature>
<dbReference type="Proteomes" id="UP000006591">
    <property type="component" value="Chromosome 5"/>
</dbReference>
<sequence>MGMGAREGKVGGLDGSSDSGREVERSLPGDKICTEACVAYALAPLASIWAVGFTADGVGVGARGTPAGARTHCPKDGVADDPTWISDGDEVVCGHGRAEEASVAVEKPSLTPNFPKAVAGDDNGGEGEEVVAASKQQQQTATTTATTEKRLQLEHRSSNSRRLDGERGGKGKKGKRERRLVRKRSSQKINNKMRERGNFGILLSTWHDT</sequence>
<organism evidence="2">
    <name type="scientific">Oryza nivara</name>
    <name type="common">Indian wild rice</name>
    <name type="synonym">Oryza sativa f. spontanea</name>
    <dbReference type="NCBI Taxonomy" id="4536"/>
    <lineage>
        <taxon>Eukaryota</taxon>
        <taxon>Viridiplantae</taxon>
        <taxon>Streptophyta</taxon>
        <taxon>Embryophyta</taxon>
        <taxon>Tracheophyta</taxon>
        <taxon>Spermatophyta</taxon>
        <taxon>Magnoliopsida</taxon>
        <taxon>Liliopsida</taxon>
        <taxon>Poales</taxon>
        <taxon>Poaceae</taxon>
        <taxon>BOP clade</taxon>
        <taxon>Oryzoideae</taxon>
        <taxon>Oryzeae</taxon>
        <taxon>Oryzinae</taxon>
        <taxon>Oryza</taxon>
    </lineage>
</organism>
<reference evidence="2" key="1">
    <citation type="submission" date="2015-04" db="UniProtKB">
        <authorList>
            <consortium name="EnsemblPlants"/>
        </authorList>
    </citation>
    <scope>IDENTIFICATION</scope>
    <source>
        <strain evidence="2">SL10</strain>
    </source>
</reference>
<accession>A0A0E0HCT5</accession>
<dbReference type="HOGENOM" id="CLU_1317283_0_0_1"/>
<protein>
    <submittedName>
        <fullName evidence="2">Uncharacterized protein</fullName>
    </submittedName>
</protein>
<feature type="compositionally biased region" description="Basic and acidic residues" evidence="1">
    <location>
        <begin position="147"/>
        <end position="169"/>
    </location>
</feature>
<evidence type="ECO:0000313" key="2">
    <source>
        <dbReference type="EnsemblPlants" id="ONIVA05G12600.2"/>
    </source>
</evidence>
<keyword evidence="3" id="KW-1185">Reference proteome</keyword>
<evidence type="ECO:0000256" key="1">
    <source>
        <dbReference type="SAM" id="MobiDB-lite"/>
    </source>
</evidence>
<name>A0A0E0HCT5_ORYNI</name>
<feature type="compositionally biased region" description="Low complexity" evidence="1">
    <location>
        <begin position="130"/>
        <end position="146"/>
    </location>
</feature>
<evidence type="ECO:0000313" key="3">
    <source>
        <dbReference type="Proteomes" id="UP000006591"/>
    </source>
</evidence>
<dbReference type="Gramene" id="ONIVA05G12600.2">
    <property type="protein sequence ID" value="ONIVA05G12600.2"/>
    <property type="gene ID" value="ONIVA05G12600"/>
</dbReference>
<feature type="region of interest" description="Disordered" evidence="1">
    <location>
        <begin position="1"/>
        <end position="26"/>
    </location>
</feature>
<dbReference type="OMA" id="MGMGARE"/>
<dbReference type="AlphaFoldDB" id="A0A0E0HCT5"/>
<proteinExistence type="predicted"/>